<protein>
    <submittedName>
        <fullName evidence="9">ATP-binding cassette domain-containing protein</fullName>
    </submittedName>
</protein>
<dbReference type="SUPFAM" id="SSF52540">
    <property type="entry name" value="P-loop containing nucleoside triphosphate hydrolases"/>
    <property type="match status" value="1"/>
</dbReference>
<evidence type="ECO:0000256" key="2">
    <source>
        <dbReference type="ARBA" id="ARBA00005417"/>
    </source>
</evidence>
<dbReference type="FunFam" id="3.40.50.300:FF:000016">
    <property type="entry name" value="Oligopeptide ABC transporter ATP-binding component"/>
    <property type="match status" value="1"/>
</dbReference>
<dbReference type="Pfam" id="PF00005">
    <property type="entry name" value="ABC_tran"/>
    <property type="match status" value="1"/>
</dbReference>
<evidence type="ECO:0000256" key="5">
    <source>
        <dbReference type="ARBA" id="ARBA00022741"/>
    </source>
</evidence>
<feature type="domain" description="ABC transporter" evidence="8">
    <location>
        <begin position="8"/>
        <end position="257"/>
    </location>
</feature>
<dbReference type="InterPro" id="IPR017871">
    <property type="entry name" value="ABC_transporter-like_CS"/>
</dbReference>
<dbReference type="InterPro" id="IPR003439">
    <property type="entry name" value="ABC_transporter-like_ATP-bd"/>
</dbReference>
<evidence type="ECO:0000313" key="9">
    <source>
        <dbReference type="EMBL" id="MUK87665.1"/>
    </source>
</evidence>
<keyword evidence="7" id="KW-0472">Membrane</keyword>
<evidence type="ECO:0000256" key="1">
    <source>
        <dbReference type="ARBA" id="ARBA00004202"/>
    </source>
</evidence>
<evidence type="ECO:0000256" key="6">
    <source>
        <dbReference type="ARBA" id="ARBA00022840"/>
    </source>
</evidence>
<comment type="similarity">
    <text evidence="2">Belongs to the ABC transporter superfamily.</text>
</comment>
<dbReference type="NCBIfam" id="TIGR01727">
    <property type="entry name" value="oligo_HPY"/>
    <property type="match status" value="1"/>
</dbReference>
<dbReference type="PROSITE" id="PS00211">
    <property type="entry name" value="ABC_TRANSPORTER_1"/>
    <property type="match status" value="1"/>
</dbReference>
<keyword evidence="4" id="KW-1003">Cell membrane</keyword>
<dbReference type="Proteomes" id="UP000469125">
    <property type="component" value="Unassembled WGS sequence"/>
</dbReference>
<dbReference type="GO" id="GO:0005886">
    <property type="term" value="C:plasma membrane"/>
    <property type="evidence" value="ECO:0007669"/>
    <property type="project" value="UniProtKB-SubCell"/>
</dbReference>
<organism evidence="9 10">
    <name type="scientific">Ornithinibacillus caprae</name>
    <dbReference type="NCBI Taxonomy" id="2678566"/>
    <lineage>
        <taxon>Bacteria</taxon>
        <taxon>Bacillati</taxon>
        <taxon>Bacillota</taxon>
        <taxon>Bacilli</taxon>
        <taxon>Bacillales</taxon>
        <taxon>Bacillaceae</taxon>
        <taxon>Ornithinibacillus</taxon>
    </lineage>
</organism>
<dbReference type="PROSITE" id="PS50893">
    <property type="entry name" value="ABC_TRANSPORTER_2"/>
    <property type="match status" value="1"/>
</dbReference>
<dbReference type="GO" id="GO:0015833">
    <property type="term" value="P:peptide transport"/>
    <property type="evidence" value="ECO:0007669"/>
    <property type="project" value="InterPro"/>
</dbReference>
<keyword evidence="3" id="KW-0813">Transport</keyword>
<evidence type="ECO:0000313" key="10">
    <source>
        <dbReference type="Proteomes" id="UP000469125"/>
    </source>
</evidence>
<dbReference type="SMART" id="SM00382">
    <property type="entry name" value="AAA"/>
    <property type="match status" value="1"/>
</dbReference>
<evidence type="ECO:0000256" key="7">
    <source>
        <dbReference type="ARBA" id="ARBA00023136"/>
    </source>
</evidence>
<evidence type="ECO:0000256" key="4">
    <source>
        <dbReference type="ARBA" id="ARBA00022475"/>
    </source>
</evidence>
<comment type="subcellular location">
    <subcellularLocation>
        <location evidence="1">Cell membrane</location>
        <topology evidence="1">Peripheral membrane protein</topology>
    </subcellularLocation>
</comment>
<dbReference type="EMBL" id="WOCA01000002">
    <property type="protein sequence ID" value="MUK87665.1"/>
    <property type="molecule type" value="Genomic_DNA"/>
</dbReference>
<proteinExistence type="inferred from homology"/>
<dbReference type="GO" id="GO:0005524">
    <property type="term" value="F:ATP binding"/>
    <property type="evidence" value="ECO:0007669"/>
    <property type="project" value="UniProtKB-KW"/>
</dbReference>
<dbReference type="InterPro" id="IPR013563">
    <property type="entry name" value="Oligopep_ABC_C"/>
</dbReference>
<dbReference type="InterPro" id="IPR050388">
    <property type="entry name" value="ABC_Ni/Peptide_Import"/>
</dbReference>
<gene>
    <name evidence="9" type="ORF">GMD78_04525</name>
</gene>
<dbReference type="PANTHER" id="PTHR43297:SF2">
    <property type="entry name" value="DIPEPTIDE TRANSPORT ATP-BINDING PROTEIN DPPD"/>
    <property type="match status" value="1"/>
</dbReference>
<accession>A0A6N8FE26</accession>
<dbReference type="PANTHER" id="PTHR43297">
    <property type="entry name" value="OLIGOPEPTIDE TRANSPORT ATP-BINDING PROTEIN APPD"/>
    <property type="match status" value="1"/>
</dbReference>
<dbReference type="Pfam" id="PF08352">
    <property type="entry name" value="oligo_HPY"/>
    <property type="match status" value="1"/>
</dbReference>
<comment type="caution">
    <text evidence="9">The sequence shown here is derived from an EMBL/GenBank/DDBJ whole genome shotgun (WGS) entry which is preliminary data.</text>
</comment>
<dbReference type="Gene3D" id="3.40.50.300">
    <property type="entry name" value="P-loop containing nucleotide triphosphate hydrolases"/>
    <property type="match status" value="1"/>
</dbReference>
<dbReference type="InterPro" id="IPR003593">
    <property type="entry name" value="AAA+_ATPase"/>
</dbReference>
<name>A0A6N8FE26_9BACI</name>
<reference evidence="9 10" key="1">
    <citation type="submission" date="2019-11" db="EMBL/GenBank/DDBJ databases">
        <authorList>
            <person name="Li X."/>
        </authorList>
    </citation>
    <scope>NUCLEOTIDE SEQUENCE [LARGE SCALE GENOMIC DNA]</scope>
    <source>
        <strain evidence="9 10">L9</strain>
    </source>
</reference>
<evidence type="ECO:0000259" key="8">
    <source>
        <dbReference type="PROSITE" id="PS50893"/>
    </source>
</evidence>
<dbReference type="InterPro" id="IPR027417">
    <property type="entry name" value="P-loop_NTPase"/>
</dbReference>
<dbReference type="RefSeq" id="WP_155667530.1">
    <property type="nucleotide sequence ID" value="NZ_WOCA01000002.1"/>
</dbReference>
<dbReference type="CDD" id="cd03257">
    <property type="entry name" value="ABC_NikE_OppD_transporters"/>
    <property type="match status" value="1"/>
</dbReference>
<dbReference type="AlphaFoldDB" id="A0A6N8FE26"/>
<evidence type="ECO:0000256" key="3">
    <source>
        <dbReference type="ARBA" id="ARBA00022448"/>
    </source>
</evidence>
<keyword evidence="5" id="KW-0547">Nucleotide-binding</keyword>
<keyword evidence="10" id="KW-1185">Reference proteome</keyword>
<sequence length="345" mass="37954">MTDTILSVENLDVSFQSYNGLIKAVRGVTFDLKKGETLAIVGESGSGKSVTAKSIMQLLPKKTTVINNGSIVYEGNDLLTYSKKEMEKIRGSEISMVFQDPMTSLNPTMKIGKQVMEGILKHKKISKKEAFVRAKELLELVGIPNAEERMKSYPHEFSGGMRQRVIIAMALASDPSVLIADEPTTALDVTIQAQILDLMKNIQKKTGTSILIITHDLGVVVNMAKRVAVMYAGQIVETGTLEEIFYDSKHPYTWGLMQSMPKLHQDRSVPLIPIAGSPPDVSKLHDGCPFAARCPYVMKVCHNHMPDQSTISGTHSVSCWLQDERAPHVEKPELGGNNVDKSKTS</sequence>
<keyword evidence="6 9" id="KW-0067">ATP-binding</keyword>
<dbReference type="GO" id="GO:0016887">
    <property type="term" value="F:ATP hydrolysis activity"/>
    <property type="evidence" value="ECO:0007669"/>
    <property type="project" value="InterPro"/>
</dbReference>